<sequence length="131" mass="14254">MPLRQASCTCGQLTATTDAEPGRVSICHCLACQRRTGSVFGAQARFPAASVDITGDSTCFMRVGDSGGRARFHFCPVCGDTVYYVIEAQPELVAIPVGAFADPQFPPPFVSVYEERMHGWVRLPEGIEHHH</sequence>
<dbReference type="Pfam" id="PF04828">
    <property type="entry name" value="GFA"/>
    <property type="match status" value="1"/>
</dbReference>
<dbReference type="Proteomes" id="UP001160550">
    <property type="component" value="Unassembled WGS sequence"/>
</dbReference>
<evidence type="ECO:0000256" key="1">
    <source>
        <dbReference type="ARBA" id="ARBA00005495"/>
    </source>
</evidence>
<organism evidence="6 7">
    <name type="scientific">Luteimonas composti</name>
    <dbReference type="NCBI Taxonomy" id="398257"/>
    <lineage>
        <taxon>Bacteria</taxon>
        <taxon>Pseudomonadati</taxon>
        <taxon>Pseudomonadota</taxon>
        <taxon>Gammaproteobacteria</taxon>
        <taxon>Lysobacterales</taxon>
        <taxon>Lysobacteraceae</taxon>
        <taxon>Luteimonas</taxon>
    </lineage>
</organism>
<evidence type="ECO:0000313" key="7">
    <source>
        <dbReference type="Proteomes" id="UP001160550"/>
    </source>
</evidence>
<comment type="similarity">
    <text evidence="1">Belongs to the Gfa family.</text>
</comment>
<dbReference type="RefSeq" id="WP_280943805.1">
    <property type="nucleotide sequence ID" value="NZ_JARYGX010000030.1"/>
</dbReference>
<dbReference type="PANTHER" id="PTHR33337">
    <property type="entry name" value="GFA DOMAIN-CONTAINING PROTEIN"/>
    <property type="match status" value="1"/>
</dbReference>
<evidence type="ECO:0000256" key="3">
    <source>
        <dbReference type="ARBA" id="ARBA00022833"/>
    </source>
</evidence>
<dbReference type="PROSITE" id="PS51891">
    <property type="entry name" value="CENP_V_GFA"/>
    <property type="match status" value="1"/>
</dbReference>
<keyword evidence="2" id="KW-0479">Metal-binding</keyword>
<feature type="domain" description="CENP-V/GFA" evidence="5">
    <location>
        <begin position="4"/>
        <end position="114"/>
    </location>
</feature>
<comment type="caution">
    <text evidence="6">The sequence shown here is derived from an EMBL/GenBank/DDBJ whole genome shotgun (WGS) entry which is preliminary data.</text>
</comment>
<evidence type="ECO:0000259" key="5">
    <source>
        <dbReference type="PROSITE" id="PS51891"/>
    </source>
</evidence>
<dbReference type="PANTHER" id="PTHR33337:SF40">
    <property type="entry name" value="CENP-V_GFA DOMAIN-CONTAINING PROTEIN-RELATED"/>
    <property type="match status" value="1"/>
</dbReference>
<reference evidence="6" key="2">
    <citation type="submission" date="2023-04" db="EMBL/GenBank/DDBJ databases">
        <authorList>
            <person name="Sun J.-Q."/>
        </authorList>
    </citation>
    <scope>NUCLEOTIDE SEQUENCE</scope>
    <source>
        <strain evidence="6">CC-YY355</strain>
    </source>
</reference>
<proteinExistence type="inferred from homology"/>
<reference evidence="6" key="1">
    <citation type="journal article" date="2007" name="Int. J. Syst. Evol. Microbiol.">
        <title>Luteimonas composti sp. nov., a moderately thermophilic bacterium isolated from food waste.</title>
        <authorList>
            <person name="Young C.C."/>
            <person name="Kampfer P."/>
            <person name="Chen W.M."/>
            <person name="Yen W.S."/>
            <person name="Arun A.B."/>
            <person name="Lai W.A."/>
            <person name="Shen F.T."/>
            <person name="Rekha P.D."/>
            <person name="Lin K.Y."/>
            <person name="Chou J.H."/>
        </authorList>
    </citation>
    <scope>NUCLEOTIDE SEQUENCE</scope>
    <source>
        <strain evidence="6">CC-YY355</strain>
    </source>
</reference>
<evidence type="ECO:0000256" key="2">
    <source>
        <dbReference type="ARBA" id="ARBA00022723"/>
    </source>
</evidence>
<gene>
    <name evidence="6" type="ORF">QF205_16075</name>
</gene>
<dbReference type="InterPro" id="IPR011057">
    <property type="entry name" value="Mss4-like_sf"/>
</dbReference>
<keyword evidence="3" id="KW-0862">Zinc</keyword>
<name>A0ABT6MVA6_9GAMM</name>
<dbReference type="Gene3D" id="3.90.1590.10">
    <property type="entry name" value="glutathione-dependent formaldehyde- activating enzyme (gfa)"/>
    <property type="match status" value="1"/>
</dbReference>
<keyword evidence="7" id="KW-1185">Reference proteome</keyword>
<keyword evidence="4" id="KW-0456">Lyase</keyword>
<evidence type="ECO:0000256" key="4">
    <source>
        <dbReference type="ARBA" id="ARBA00023239"/>
    </source>
</evidence>
<protein>
    <submittedName>
        <fullName evidence="6">GFA family protein</fullName>
    </submittedName>
</protein>
<accession>A0ABT6MVA6</accession>
<dbReference type="SUPFAM" id="SSF51316">
    <property type="entry name" value="Mss4-like"/>
    <property type="match status" value="1"/>
</dbReference>
<dbReference type="EMBL" id="JARYGX010000030">
    <property type="protein sequence ID" value="MDH7454575.1"/>
    <property type="molecule type" value="Genomic_DNA"/>
</dbReference>
<dbReference type="InterPro" id="IPR006913">
    <property type="entry name" value="CENP-V/GFA"/>
</dbReference>
<evidence type="ECO:0000313" key="6">
    <source>
        <dbReference type="EMBL" id="MDH7454575.1"/>
    </source>
</evidence>